<evidence type="ECO:0000313" key="1">
    <source>
        <dbReference type="Proteomes" id="UP000887580"/>
    </source>
</evidence>
<sequence>MWIWSICICIFFENAIAAPSYAKIKSLPNLEFSPPFEQYSGYLPVNNGNQLFYWLTMAYENSSTAPLLLYLNGGPGCSSMQGLLVEMGPFRILDYGKRVVENKYAWNRFANVLYLDAPAGVGYSINLHKNYTFTDSQVASDNHEALKAFFNLFPEFKGNDFYIGGESYAGYYIPMLADRLLNDSFNFSNFKGYLVGNGCLNDKMLFNSGIEYNYNHGFIDQRFYESSVKKCCNGKSSEGCNWYQFSSTPQNPCFNISLSLNEANYYTGVDPYFLYFSCYLDQPDGINHFNRMPSLGRNSVQTMKKHLMKRFGKSLSRDDSNNDKPACSHYDDMVYWLNRNDVRNAIHVPIRVQEYATCRMAQIF</sequence>
<proteinExistence type="predicted"/>
<evidence type="ECO:0000313" key="2">
    <source>
        <dbReference type="WBParaSite" id="PS1159_v2.g10223.t1"/>
    </source>
</evidence>
<name>A0AC35EUU0_9BILA</name>
<dbReference type="WBParaSite" id="PS1159_v2.g10223.t1">
    <property type="protein sequence ID" value="PS1159_v2.g10223.t1"/>
    <property type="gene ID" value="PS1159_v2.g10223"/>
</dbReference>
<accession>A0AC35EUU0</accession>
<dbReference type="Proteomes" id="UP000887580">
    <property type="component" value="Unplaced"/>
</dbReference>
<reference evidence="2" key="1">
    <citation type="submission" date="2022-11" db="UniProtKB">
        <authorList>
            <consortium name="WormBaseParasite"/>
        </authorList>
    </citation>
    <scope>IDENTIFICATION</scope>
</reference>
<protein>
    <submittedName>
        <fullName evidence="2">Carboxypeptidase</fullName>
    </submittedName>
</protein>
<organism evidence="1 2">
    <name type="scientific">Panagrolaimus sp. PS1159</name>
    <dbReference type="NCBI Taxonomy" id="55785"/>
    <lineage>
        <taxon>Eukaryota</taxon>
        <taxon>Metazoa</taxon>
        <taxon>Ecdysozoa</taxon>
        <taxon>Nematoda</taxon>
        <taxon>Chromadorea</taxon>
        <taxon>Rhabditida</taxon>
        <taxon>Tylenchina</taxon>
        <taxon>Panagrolaimomorpha</taxon>
        <taxon>Panagrolaimoidea</taxon>
        <taxon>Panagrolaimidae</taxon>
        <taxon>Panagrolaimus</taxon>
    </lineage>
</organism>